<feature type="compositionally biased region" description="Gly residues" evidence="1">
    <location>
        <begin position="374"/>
        <end position="385"/>
    </location>
</feature>
<gene>
    <name evidence="3" type="ORF">GCM10018793_15570</name>
</gene>
<dbReference type="EMBL" id="BNCD01000003">
    <property type="protein sequence ID" value="GHH74419.1"/>
    <property type="molecule type" value="Genomic_DNA"/>
</dbReference>
<name>A0A919FYW4_9ACTN</name>
<evidence type="ECO:0000313" key="3">
    <source>
        <dbReference type="EMBL" id="GHH74419.1"/>
    </source>
</evidence>
<feature type="region of interest" description="Disordered" evidence="1">
    <location>
        <begin position="228"/>
        <end position="250"/>
    </location>
</feature>
<keyword evidence="2" id="KW-0472">Membrane</keyword>
<protein>
    <submittedName>
        <fullName evidence="3">Membrane protein</fullName>
    </submittedName>
</protein>
<comment type="caution">
    <text evidence="3">The sequence shown here is derived from an EMBL/GenBank/DDBJ whole genome shotgun (WGS) entry which is preliminary data.</text>
</comment>
<dbReference type="AlphaFoldDB" id="A0A919FYW4"/>
<feature type="region of interest" description="Disordered" evidence="1">
    <location>
        <begin position="370"/>
        <end position="390"/>
    </location>
</feature>
<feature type="compositionally biased region" description="Low complexity" evidence="1">
    <location>
        <begin position="87"/>
        <end position="107"/>
    </location>
</feature>
<dbReference type="Proteomes" id="UP000603708">
    <property type="component" value="Unassembled WGS sequence"/>
</dbReference>
<evidence type="ECO:0000256" key="2">
    <source>
        <dbReference type="SAM" id="Phobius"/>
    </source>
</evidence>
<proteinExistence type="predicted"/>
<dbReference type="RefSeq" id="WP_189930155.1">
    <property type="nucleotide sequence ID" value="NZ_BNCD01000003.1"/>
</dbReference>
<keyword evidence="2" id="KW-0812">Transmembrane</keyword>
<accession>A0A919FYW4</accession>
<evidence type="ECO:0000256" key="1">
    <source>
        <dbReference type="SAM" id="MobiDB-lite"/>
    </source>
</evidence>
<feature type="region of interest" description="Disordered" evidence="1">
    <location>
        <begin position="87"/>
        <end position="167"/>
    </location>
</feature>
<feature type="compositionally biased region" description="Gly residues" evidence="1">
    <location>
        <begin position="117"/>
        <end position="135"/>
    </location>
</feature>
<feature type="transmembrane region" description="Helical" evidence="2">
    <location>
        <begin position="68"/>
        <end position="89"/>
    </location>
</feature>
<reference evidence="3" key="1">
    <citation type="journal article" date="2014" name="Int. J. Syst. Evol. Microbiol.">
        <title>Complete genome sequence of Corynebacterium casei LMG S-19264T (=DSM 44701T), isolated from a smear-ripened cheese.</title>
        <authorList>
            <consortium name="US DOE Joint Genome Institute (JGI-PGF)"/>
            <person name="Walter F."/>
            <person name="Albersmeier A."/>
            <person name="Kalinowski J."/>
            <person name="Ruckert C."/>
        </authorList>
    </citation>
    <scope>NUCLEOTIDE SEQUENCE</scope>
    <source>
        <strain evidence="3">JCM 5069</strain>
    </source>
</reference>
<feature type="region of interest" description="Disordered" evidence="1">
    <location>
        <begin position="181"/>
        <end position="206"/>
    </location>
</feature>
<sequence>MSTERSVNDDGANEAAKDAGTDPARGGAGQGTGSGGPGGAPPGGRGAAEADGRNTAGADGTRPRRTRLAVASVATAVLLAGGGGAYVAATASGGSGSDSPGAASGDGHPPPLRLDGYTGGGASTGSGGSSGGAGIAPGEPDPSGATYRAEGALPDGPSSAPVYHAQGSVTARQVKDLAEALGVGGSPRSSDGSWLVGSAKDGSGPLLRVAEQAPGTWTFTRYAAGGSDDCPRGKKCSGAPSGSGRAVSEREAKAAAAPVLKALGQDGAALDAGQVMGAERVVNADPEVGGLPTYGWSTGIRVGADGTVLGGSGRMAAPVKGETYPVLGADKTLDLLNKSRHGTVGPGGPGGCGTVVPQKGRASAQHPCVHLDSGAGGRPDPGSGPGTASRVPVRGAAFGLAAHLVEGHQALVPSWLFEVRPKGAGTSFTVTQPAVDPAYLTGTGEPGKPTQPGTKDVRVSSYTADGRSLTVRFWGGVCTDYTVSAQEDAGKVAVTVTQHRKDPDKVCVMIAKELEKTVTLHQPVGDRKVVDSTGATVERG</sequence>
<evidence type="ECO:0000313" key="4">
    <source>
        <dbReference type="Proteomes" id="UP000603708"/>
    </source>
</evidence>
<feature type="region of interest" description="Disordered" evidence="1">
    <location>
        <begin position="1"/>
        <end position="66"/>
    </location>
</feature>
<organism evidence="3 4">
    <name type="scientific">Streptomyces sulfonofaciens</name>
    <dbReference type="NCBI Taxonomy" id="68272"/>
    <lineage>
        <taxon>Bacteria</taxon>
        <taxon>Bacillati</taxon>
        <taxon>Actinomycetota</taxon>
        <taxon>Actinomycetes</taxon>
        <taxon>Kitasatosporales</taxon>
        <taxon>Streptomycetaceae</taxon>
        <taxon>Streptomyces</taxon>
    </lineage>
</organism>
<reference evidence="3" key="2">
    <citation type="submission" date="2020-09" db="EMBL/GenBank/DDBJ databases">
        <authorList>
            <person name="Sun Q."/>
            <person name="Ohkuma M."/>
        </authorList>
    </citation>
    <scope>NUCLEOTIDE SEQUENCE</scope>
    <source>
        <strain evidence="3">JCM 5069</strain>
    </source>
</reference>
<keyword evidence="2" id="KW-1133">Transmembrane helix</keyword>
<keyword evidence="4" id="KW-1185">Reference proteome</keyword>
<feature type="compositionally biased region" description="Gly residues" evidence="1">
    <location>
        <begin position="26"/>
        <end position="46"/>
    </location>
</feature>